<keyword evidence="1" id="KW-0812">Transmembrane</keyword>
<comment type="caution">
    <text evidence="3">The sequence shown here is derived from an EMBL/GenBank/DDBJ whole genome shotgun (WGS) entry which is preliminary data.</text>
</comment>
<keyword evidence="2" id="KW-0732">Signal</keyword>
<organism evidence="3 4">
    <name type="scientific">Dactylonectria estremocensis</name>
    <dbReference type="NCBI Taxonomy" id="1079267"/>
    <lineage>
        <taxon>Eukaryota</taxon>
        <taxon>Fungi</taxon>
        <taxon>Dikarya</taxon>
        <taxon>Ascomycota</taxon>
        <taxon>Pezizomycotina</taxon>
        <taxon>Sordariomycetes</taxon>
        <taxon>Hypocreomycetidae</taxon>
        <taxon>Hypocreales</taxon>
        <taxon>Nectriaceae</taxon>
        <taxon>Dactylonectria</taxon>
    </lineage>
</organism>
<evidence type="ECO:0000313" key="3">
    <source>
        <dbReference type="EMBL" id="KAH7149714.1"/>
    </source>
</evidence>
<evidence type="ECO:0000256" key="2">
    <source>
        <dbReference type="SAM" id="SignalP"/>
    </source>
</evidence>
<keyword evidence="1" id="KW-0472">Membrane</keyword>
<reference evidence="3" key="1">
    <citation type="journal article" date="2021" name="Nat. Commun.">
        <title>Genetic determinants of endophytism in the Arabidopsis root mycobiome.</title>
        <authorList>
            <person name="Mesny F."/>
            <person name="Miyauchi S."/>
            <person name="Thiergart T."/>
            <person name="Pickel B."/>
            <person name="Atanasova L."/>
            <person name="Karlsson M."/>
            <person name="Huettel B."/>
            <person name="Barry K.W."/>
            <person name="Haridas S."/>
            <person name="Chen C."/>
            <person name="Bauer D."/>
            <person name="Andreopoulos W."/>
            <person name="Pangilinan J."/>
            <person name="LaButti K."/>
            <person name="Riley R."/>
            <person name="Lipzen A."/>
            <person name="Clum A."/>
            <person name="Drula E."/>
            <person name="Henrissat B."/>
            <person name="Kohler A."/>
            <person name="Grigoriev I.V."/>
            <person name="Martin F.M."/>
            <person name="Hacquard S."/>
        </authorList>
    </citation>
    <scope>NUCLEOTIDE SEQUENCE</scope>
    <source>
        <strain evidence="3">MPI-CAGE-AT-0021</strain>
    </source>
</reference>
<protein>
    <recommendedName>
        <fullName evidence="5">Transmembrane protein</fullName>
    </recommendedName>
</protein>
<dbReference type="AlphaFoldDB" id="A0A9P9F0S6"/>
<keyword evidence="4" id="KW-1185">Reference proteome</keyword>
<dbReference type="Proteomes" id="UP000717696">
    <property type="component" value="Unassembled WGS sequence"/>
</dbReference>
<accession>A0A9P9F0S6</accession>
<dbReference type="EMBL" id="JAGMUU010000007">
    <property type="protein sequence ID" value="KAH7149714.1"/>
    <property type="molecule type" value="Genomic_DNA"/>
</dbReference>
<name>A0A9P9F0S6_9HYPO</name>
<evidence type="ECO:0008006" key="5">
    <source>
        <dbReference type="Google" id="ProtNLM"/>
    </source>
</evidence>
<keyword evidence="1" id="KW-1133">Transmembrane helix</keyword>
<feature type="signal peptide" evidence="2">
    <location>
        <begin position="1"/>
        <end position="29"/>
    </location>
</feature>
<evidence type="ECO:0000313" key="4">
    <source>
        <dbReference type="Proteomes" id="UP000717696"/>
    </source>
</evidence>
<evidence type="ECO:0000256" key="1">
    <source>
        <dbReference type="SAM" id="Phobius"/>
    </source>
</evidence>
<feature type="chain" id="PRO_5040268791" description="Transmembrane protein" evidence="2">
    <location>
        <begin position="30"/>
        <end position="116"/>
    </location>
</feature>
<sequence length="116" mass="13303">MSVQTFLFRAFSFRLPLLSLILLVPPSTSPPPSLPSAHRTAIHHKRFNASNHDRRFRMHIIGTNPRGTNPRRLFFHDTLKKKRGGKFRLLLPNLFVAYCILLISIASIIVCMCFFG</sequence>
<feature type="transmembrane region" description="Helical" evidence="1">
    <location>
        <begin position="89"/>
        <end position="115"/>
    </location>
</feature>
<proteinExistence type="predicted"/>
<gene>
    <name evidence="3" type="ORF">B0J13DRAFT_552243</name>
</gene>